<evidence type="ECO:0000313" key="3">
    <source>
        <dbReference type="Proteomes" id="UP000799537"/>
    </source>
</evidence>
<organism evidence="2 3">
    <name type="scientific">Zasmidium cellare ATCC 36951</name>
    <dbReference type="NCBI Taxonomy" id="1080233"/>
    <lineage>
        <taxon>Eukaryota</taxon>
        <taxon>Fungi</taxon>
        <taxon>Dikarya</taxon>
        <taxon>Ascomycota</taxon>
        <taxon>Pezizomycotina</taxon>
        <taxon>Dothideomycetes</taxon>
        <taxon>Dothideomycetidae</taxon>
        <taxon>Mycosphaerellales</taxon>
        <taxon>Mycosphaerellaceae</taxon>
        <taxon>Zasmidium</taxon>
    </lineage>
</organism>
<proteinExistence type="predicted"/>
<dbReference type="AlphaFoldDB" id="A0A6A6C879"/>
<name>A0A6A6C879_ZASCE</name>
<dbReference type="EMBL" id="ML993613">
    <property type="protein sequence ID" value="KAF2162458.1"/>
    <property type="molecule type" value="Genomic_DNA"/>
</dbReference>
<evidence type="ECO:0000256" key="1">
    <source>
        <dbReference type="SAM" id="SignalP"/>
    </source>
</evidence>
<keyword evidence="3" id="KW-1185">Reference proteome</keyword>
<dbReference type="RefSeq" id="XP_033663347.1">
    <property type="nucleotide sequence ID" value="XM_033808411.1"/>
</dbReference>
<feature type="signal peptide" evidence="1">
    <location>
        <begin position="1"/>
        <end position="21"/>
    </location>
</feature>
<dbReference type="GeneID" id="54561683"/>
<dbReference type="OrthoDB" id="5358475at2759"/>
<accession>A0A6A6C879</accession>
<protein>
    <submittedName>
        <fullName evidence="2">Uncharacterized protein</fullName>
    </submittedName>
</protein>
<dbReference type="Proteomes" id="UP000799537">
    <property type="component" value="Unassembled WGS sequence"/>
</dbReference>
<evidence type="ECO:0000313" key="2">
    <source>
        <dbReference type="EMBL" id="KAF2162458.1"/>
    </source>
</evidence>
<gene>
    <name evidence="2" type="ORF">M409DRAFT_27082</name>
</gene>
<reference evidence="2" key="1">
    <citation type="journal article" date="2020" name="Stud. Mycol.">
        <title>101 Dothideomycetes genomes: a test case for predicting lifestyles and emergence of pathogens.</title>
        <authorList>
            <person name="Haridas S."/>
            <person name="Albert R."/>
            <person name="Binder M."/>
            <person name="Bloem J."/>
            <person name="Labutti K."/>
            <person name="Salamov A."/>
            <person name="Andreopoulos B."/>
            <person name="Baker S."/>
            <person name="Barry K."/>
            <person name="Bills G."/>
            <person name="Bluhm B."/>
            <person name="Cannon C."/>
            <person name="Castanera R."/>
            <person name="Culley D."/>
            <person name="Daum C."/>
            <person name="Ezra D."/>
            <person name="Gonzalez J."/>
            <person name="Henrissat B."/>
            <person name="Kuo A."/>
            <person name="Liang C."/>
            <person name="Lipzen A."/>
            <person name="Lutzoni F."/>
            <person name="Magnuson J."/>
            <person name="Mondo S."/>
            <person name="Nolan M."/>
            <person name="Ohm R."/>
            <person name="Pangilinan J."/>
            <person name="Park H.-J."/>
            <person name="Ramirez L."/>
            <person name="Alfaro M."/>
            <person name="Sun H."/>
            <person name="Tritt A."/>
            <person name="Yoshinaga Y."/>
            <person name="Zwiers L.-H."/>
            <person name="Turgeon B."/>
            <person name="Goodwin S."/>
            <person name="Spatafora J."/>
            <person name="Crous P."/>
            <person name="Grigoriev I."/>
        </authorList>
    </citation>
    <scope>NUCLEOTIDE SEQUENCE</scope>
    <source>
        <strain evidence="2">ATCC 36951</strain>
    </source>
</reference>
<feature type="chain" id="PRO_5025618079" evidence="1">
    <location>
        <begin position="22"/>
        <end position="698"/>
    </location>
</feature>
<sequence length="698" mass="77260">MAILSQALLTLSATLPTLCSSAKPLEPFVYNNIPLGSIAPNGWLQGEMETEANSLSGHLYDFWKFVHDSSWLGGNSEYSGLNEAFPYWLNGLVPLAYGVDDVRLKGQVFQAMDYLLEHMVQEDGWIGPEKDGPGGGARLIWARTLLFEAWTNIADVAGSNYTKPVVAAMHNFNKLMVSMLENNGTGLIPQVDSILDDGYYFWGRGRVQDLILSLEWLYDNYPEGNEMQLLQGIELLHYYGWNWEDWFDESAYAFGNLNSYSDDFSNDNYQYLHGVNVGEGLKAAAVIRRYTYNESLVQTGKDGNDWTFQYHGNPMGSVIADEREDGLNPWSGSETCTAVEVIFSQAYNYRAFGDTFYADSAELSAFNALPGALTEDWWAHNYMSQPNSPFSKNLTSTPFYDVNTVGQTYGLEPDYPCCTVNHPAGLPKFLQNTFMTVGNNGLLHALLSPATVKTTVSGGNVQVECETNYPFESTLFYNIEAEKRFEFYARIPGWATSAVLRSSTGMQAGASENDVVKIAVPQGKSRLLYTLGTSIRTTPRANDTVAVYYGQLLYAIEISADVTSTPPHNYYTGEEYPPGYAPPQSRDYVMINNSEWNIAIDPSTLRYVSSGPSSYAINDSPQALPTPIFAAGAPPMHMTAQGCLIDWPLIYNGSTPGPPPTGNDRKCLGTAFQVKLVPYASAKLHMAELPVLNLRNIH</sequence>
<keyword evidence="1" id="KW-0732">Signal</keyword>